<dbReference type="EMBL" id="CP015124">
    <property type="protein sequence ID" value="ANP35942.1"/>
    <property type="molecule type" value="Genomic_DNA"/>
</dbReference>
<dbReference type="InterPro" id="IPR029045">
    <property type="entry name" value="ClpP/crotonase-like_dom_sf"/>
</dbReference>
<dbReference type="AlphaFoldDB" id="A0A1B0ZP34"/>
<dbReference type="Proteomes" id="UP000092565">
    <property type="component" value="Chromosome"/>
</dbReference>
<gene>
    <name evidence="3" type="ORF">JL2886_01020</name>
</gene>
<feature type="domain" description="Peptidase S49" evidence="2">
    <location>
        <begin position="132"/>
        <end position="280"/>
    </location>
</feature>
<evidence type="ECO:0000313" key="4">
    <source>
        <dbReference type="Proteomes" id="UP000092565"/>
    </source>
</evidence>
<dbReference type="GO" id="GO:0006508">
    <property type="term" value="P:proteolysis"/>
    <property type="evidence" value="ECO:0007669"/>
    <property type="project" value="InterPro"/>
</dbReference>
<dbReference type="PANTHER" id="PTHR42987:SF4">
    <property type="entry name" value="PROTEASE SOHB-RELATED"/>
    <property type="match status" value="1"/>
</dbReference>
<dbReference type="PANTHER" id="PTHR42987">
    <property type="entry name" value="PEPTIDASE S49"/>
    <property type="match status" value="1"/>
</dbReference>
<protein>
    <submittedName>
        <fullName evidence="3">Peptidase S49</fullName>
    </submittedName>
</protein>
<dbReference type="OrthoDB" id="266140at2"/>
<dbReference type="InterPro" id="IPR002142">
    <property type="entry name" value="Peptidase_S49"/>
</dbReference>
<accession>A0A1B0ZP34</accession>
<dbReference type="SUPFAM" id="SSF52096">
    <property type="entry name" value="ClpP/crotonase"/>
    <property type="match status" value="1"/>
</dbReference>
<dbReference type="RefSeq" id="WP_065270998.1">
    <property type="nucleotide sequence ID" value="NZ_CP015124.1"/>
</dbReference>
<keyword evidence="4" id="KW-1185">Reference proteome</keyword>
<evidence type="ECO:0000313" key="3">
    <source>
        <dbReference type="EMBL" id="ANP35942.1"/>
    </source>
</evidence>
<proteinExistence type="inferred from homology"/>
<comment type="similarity">
    <text evidence="1">Belongs to the peptidase S49 family.</text>
</comment>
<reference evidence="3 4" key="1">
    <citation type="submission" date="2016-04" db="EMBL/GenBank/DDBJ databases">
        <authorList>
            <person name="Evans L.H."/>
            <person name="Alamgir A."/>
            <person name="Owens N."/>
            <person name="Weber N.D."/>
            <person name="Virtaneva K."/>
            <person name="Barbian K."/>
            <person name="Babar A."/>
            <person name="Rosenke K."/>
        </authorList>
    </citation>
    <scope>NUCLEOTIDE SEQUENCE [LARGE SCALE GENOMIC DNA]</scope>
    <source>
        <strain evidence="3 4">JL2886</strain>
    </source>
</reference>
<organism evidence="3 4">
    <name type="scientific">Phaeobacter gallaeciensis</name>
    <dbReference type="NCBI Taxonomy" id="60890"/>
    <lineage>
        <taxon>Bacteria</taxon>
        <taxon>Pseudomonadati</taxon>
        <taxon>Pseudomonadota</taxon>
        <taxon>Alphaproteobacteria</taxon>
        <taxon>Rhodobacterales</taxon>
        <taxon>Roseobacteraceae</taxon>
        <taxon>Phaeobacter</taxon>
    </lineage>
</organism>
<sequence>MSRTTVAALMGAAPLAISEIGLPMLGLNLPAQEVAALPSIQAAGEGITFERGQRFAIHRGIAYVPVNGILTPNSAVLERFLGWSTYHGLAETMAAIMASDEVQAAALLFDTPGGSVVGIQAAIEAIRAAVLVKPVHALVNPLAASAGYWLASQCSDITLTPGGWVGSVGTMLTGAQPMQPGSGGDQVFIQTSAHAGAKRPDLSSEEGQRLSQIRLDQMEAEFLADVAEGRGIAAGDVPGRMSRTDSDADGGDVFWGQDAIDRGLADGQETLAEFLTRIAEVYAPQPQSQTRRRSGAYLAKARAAQAQASL</sequence>
<dbReference type="Gene3D" id="3.90.226.10">
    <property type="entry name" value="2-enoyl-CoA Hydratase, Chain A, domain 1"/>
    <property type="match status" value="1"/>
</dbReference>
<dbReference type="Pfam" id="PF01343">
    <property type="entry name" value="Peptidase_S49"/>
    <property type="match status" value="1"/>
</dbReference>
<name>A0A1B0ZP34_9RHOB</name>
<evidence type="ECO:0000256" key="1">
    <source>
        <dbReference type="ARBA" id="ARBA00008683"/>
    </source>
</evidence>
<dbReference type="GO" id="GO:0008233">
    <property type="term" value="F:peptidase activity"/>
    <property type="evidence" value="ECO:0007669"/>
    <property type="project" value="InterPro"/>
</dbReference>
<evidence type="ECO:0000259" key="2">
    <source>
        <dbReference type="Pfam" id="PF01343"/>
    </source>
</evidence>
<dbReference type="InterPro" id="IPR033855">
    <property type="entry name" value="Protein_C"/>
</dbReference>
<dbReference type="CDD" id="cd07022">
    <property type="entry name" value="S49_Sppa_36K_type"/>
    <property type="match status" value="1"/>
</dbReference>